<dbReference type="Proteomes" id="UP000815325">
    <property type="component" value="Unassembled WGS sequence"/>
</dbReference>
<organism evidence="1 2">
    <name type="scientific">Dunaliella salina</name>
    <name type="common">Green alga</name>
    <name type="synonym">Protococcus salinus</name>
    <dbReference type="NCBI Taxonomy" id="3046"/>
    <lineage>
        <taxon>Eukaryota</taxon>
        <taxon>Viridiplantae</taxon>
        <taxon>Chlorophyta</taxon>
        <taxon>core chlorophytes</taxon>
        <taxon>Chlorophyceae</taxon>
        <taxon>CS clade</taxon>
        <taxon>Chlamydomonadales</taxon>
        <taxon>Dunaliellaceae</taxon>
        <taxon>Dunaliella</taxon>
    </lineage>
</organism>
<gene>
    <name evidence="1" type="ORF">DUNSADRAFT_8396</name>
</gene>
<evidence type="ECO:0000313" key="1">
    <source>
        <dbReference type="EMBL" id="KAF5834812.1"/>
    </source>
</evidence>
<keyword evidence="2" id="KW-1185">Reference proteome</keyword>
<protein>
    <recommendedName>
        <fullName evidence="3">Ubiquitin-like domain-containing protein</fullName>
    </recommendedName>
</protein>
<evidence type="ECO:0008006" key="3">
    <source>
        <dbReference type="Google" id="ProtNLM"/>
    </source>
</evidence>
<accession>A0ABQ7GJM4</accession>
<proteinExistence type="predicted"/>
<sequence length="278" mass="28875">MPPVVPSTAVCCVCPSCATAHPAASAPPADPSVPSPTQSCEHILLTYQNCCLLFHQLSAVSCTLREVAHPVACAPPVDPSLPILPPVPSHRASFRGQPVMLDVQWHTPATVAAAAGAAGCPQHQHQQAGGSLQHRARMPASSTDYVGVVRQRVGEVVGLPASSLRLLCAGHEWADDAMLLSKVVPRAALAASVSGRAPSITVAPRGGGTMPMDPIPGWPESWKSTPMGLLSTKVSRAISSHGWKSTPVGLLSTKVCRAIRSHCSREKSPVDSTSAPMG</sequence>
<comment type="caution">
    <text evidence="1">The sequence shown here is derived from an EMBL/GenBank/DDBJ whole genome shotgun (WGS) entry which is preliminary data.</text>
</comment>
<dbReference type="EMBL" id="MU069737">
    <property type="protein sequence ID" value="KAF5834812.1"/>
    <property type="molecule type" value="Genomic_DNA"/>
</dbReference>
<reference evidence="1" key="1">
    <citation type="submission" date="2017-08" db="EMBL/GenBank/DDBJ databases">
        <authorList>
            <person name="Polle J.E."/>
            <person name="Barry K."/>
            <person name="Cushman J."/>
            <person name="Schmutz J."/>
            <person name="Tran D."/>
            <person name="Hathwaick L.T."/>
            <person name="Yim W.C."/>
            <person name="Jenkins J."/>
            <person name="Mckie-Krisberg Z.M."/>
            <person name="Prochnik S."/>
            <person name="Lindquist E."/>
            <person name="Dockter R.B."/>
            <person name="Adam C."/>
            <person name="Molina H."/>
            <person name="Bunkerborg J."/>
            <person name="Jin E."/>
            <person name="Buchheim M."/>
            <person name="Magnuson J."/>
        </authorList>
    </citation>
    <scope>NUCLEOTIDE SEQUENCE</scope>
    <source>
        <strain evidence="1">CCAP 19/18</strain>
    </source>
</reference>
<name>A0ABQ7GJM4_DUNSA</name>
<evidence type="ECO:0000313" key="2">
    <source>
        <dbReference type="Proteomes" id="UP000815325"/>
    </source>
</evidence>